<gene>
    <name evidence="7" type="ORF">DD235_06725</name>
</gene>
<dbReference type="SUPFAM" id="SSF88946">
    <property type="entry name" value="Sigma2 domain of RNA polymerase sigma factors"/>
    <property type="match status" value="1"/>
</dbReference>
<dbReference type="InterPro" id="IPR013325">
    <property type="entry name" value="RNA_pol_sigma_r2"/>
</dbReference>
<dbReference type="SUPFAM" id="SSF88659">
    <property type="entry name" value="Sigma3 and sigma4 domains of RNA polymerase sigma factors"/>
    <property type="match status" value="1"/>
</dbReference>
<keyword evidence="4" id="KW-0804">Transcription</keyword>
<dbReference type="Pfam" id="PF04542">
    <property type="entry name" value="Sigma70_r2"/>
    <property type="match status" value="1"/>
</dbReference>
<dbReference type="GO" id="GO:0006352">
    <property type="term" value="P:DNA-templated transcription initiation"/>
    <property type="evidence" value="ECO:0007669"/>
    <property type="project" value="InterPro"/>
</dbReference>
<evidence type="ECO:0000256" key="4">
    <source>
        <dbReference type="ARBA" id="ARBA00023163"/>
    </source>
</evidence>
<dbReference type="InterPro" id="IPR013324">
    <property type="entry name" value="RNA_pol_sigma_r3/r4-like"/>
</dbReference>
<dbReference type="PANTHER" id="PTHR43133">
    <property type="entry name" value="RNA POLYMERASE ECF-TYPE SIGMA FACTO"/>
    <property type="match status" value="1"/>
</dbReference>
<protein>
    <submittedName>
        <fullName evidence="7">RNA polymerase subunit sigma</fullName>
    </submittedName>
</protein>
<dbReference type="InterPro" id="IPR013249">
    <property type="entry name" value="RNA_pol_sigma70_r4_t2"/>
</dbReference>
<keyword evidence="3" id="KW-0731">Sigma factor</keyword>
<dbReference type="InterPro" id="IPR007627">
    <property type="entry name" value="RNA_pol_sigma70_r2"/>
</dbReference>
<evidence type="ECO:0000313" key="8">
    <source>
        <dbReference type="Proteomes" id="UP000245212"/>
    </source>
</evidence>
<dbReference type="Gene3D" id="1.10.1740.10">
    <property type="match status" value="1"/>
</dbReference>
<proteinExistence type="inferred from homology"/>
<sequence length="166" mass="18597">MPAAPRQAVQRIYAEHHAWLYGWLRRKLGDAHDAADLAQDTFERLLRSRDTAPILEPRAYLTTIAQRLVIGRARRTALEQAYAEALALMPAQHAPSPEQHLQVLQTLEALLEMLDGLPLKCRNVFILAQVQGMSYTEIGAQLGMTRNAVQKSLARALAHCYVVIYG</sequence>
<dbReference type="PANTHER" id="PTHR43133:SF63">
    <property type="entry name" value="RNA POLYMERASE SIGMA FACTOR FECI-RELATED"/>
    <property type="match status" value="1"/>
</dbReference>
<organism evidence="7 8">
    <name type="scientific">Corticimicrobacter populi</name>
    <dbReference type="NCBI Taxonomy" id="2175229"/>
    <lineage>
        <taxon>Bacteria</taxon>
        <taxon>Pseudomonadati</taxon>
        <taxon>Pseudomonadota</taxon>
        <taxon>Betaproteobacteria</taxon>
        <taxon>Burkholderiales</taxon>
        <taxon>Alcaligenaceae</taxon>
        <taxon>Corticimicrobacter</taxon>
    </lineage>
</organism>
<dbReference type="Gene3D" id="1.10.10.10">
    <property type="entry name" value="Winged helix-like DNA-binding domain superfamily/Winged helix DNA-binding domain"/>
    <property type="match status" value="1"/>
</dbReference>
<keyword evidence="8" id="KW-1185">Reference proteome</keyword>
<dbReference type="AlphaFoldDB" id="A0A2V1K4F7"/>
<dbReference type="NCBIfam" id="TIGR02937">
    <property type="entry name" value="sigma70-ECF"/>
    <property type="match status" value="1"/>
</dbReference>
<reference evidence="8" key="1">
    <citation type="submission" date="2018-05" db="EMBL/GenBank/DDBJ databases">
        <authorList>
            <person name="Li Y."/>
        </authorList>
    </citation>
    <scope>NUCLEOTIDE SEQUENCE [LARGE SCALE GENOMIC DNA]</scope>
    <source>
        <strain evidence="8">3d-2-2</strain>
    </source>
</reference>
<accession>A0A2V1K4F7</accession>
<evidence type="ECO:0000256" key="2">
    <source>
        <dbReference type="ARBA" id="ARBA00023015"/>
    </source>
</evidence>
<keyword evidence="2" id="KW-0805">Transcription regulation</keyword>
<comment type="caution">
    <text evidence="7">The sequence shown here is derived from an EMBL/GenBank/DDBJ whole genome shotgun (WGS) entry which is preliminary data.</text>
</comment>
<evidence type="ECO:0000259" key="6">
    <source>
        <dbReference type="Pfam" id="PF08281"/>
    </source>
</evidence>
<evidence type="ECO:0000256" key="3">
    <source>
        <dbReference type="ARBA" id="ARBA00023082"/>
    </source>
</evidence>
<evidence type="ECO:0000313" key="7">
    <source>
        <dbReference type="EMBL" id="PWF24233.1"/>
    </source>
</evidence>
<name>A0A2V1K4F7_9BURK</name>
<dbReference type="InterPro" id="IPR039425">
    <property type="entry name" value="RNA_pol_sigma-70-like"/>
</dbReference>
<dbReference type="InterPro" id="IPR014284">
    <property type="entry name" value="RNA_pol_sigma-70_dom"/>
</dbReference>
<dbReference type="Proteomes" id="UP000245212">
    <property type="component" value="Unassembled WGS sequence"/>
</dbReference>
<evidence type="ECO:0000259" key="5">
    <source>
        <dbReference type="Pfam" id="PF04542"/>
    </source>
</evidence>
<dbReference type="EMBL" id="QETA01000002">
    <property type="protein sequence ID" value="PWF24233.1"/>
    <property type="molecule type" value="Genomic_DNA"/>
</dbReference>
<dbReference type="Pfam" id="PF08281">
    <property type="entry name" value="Sigma70_r4_2"/>
    <property type="match status" value="1"/>
</dbReference>
<feature type="domain" description="RNA polymerase sigma factor 70 region 4 type 2" evidence="6">
    <location>
        <begin position="108"/>
        <end position="160"/>
    </location>
</feature>
<dbReference type="CDD" id="cd06171">
    <property type="entry name" value="Sigma70_r4"/>
    <property type="match status" value="1"/>
</dbReference>
<dbReference type="GO" id="GO:0016987">
    <property type="term" value="F:sigma factor activity"/>
    <property type="evidence" value="ECO:0007669"/>
    <property type="project" value="UniProtKB-KW"/>
</dbReference>
<evidence type="ECO:0000256" key="1">
    <source>
        <dbReference type="ARBA" id="ARBA00010641"/>
    </source>
</evidence>
<feature type="domain" description="RNA polymerase sigma-70 region 2" evidence="5">
    <location>
        <begin position="12"/>
        <end position="76"/>
    </location>
</feature>
<comment type="similarity">
    <text evidence="1">Belongs to the sigma-70 factor family. ECF subfamily.</text>
</comment>
<dbReference type="GO" id="GO:0003677">
    <property type="term" value="F:DNA binding"/>
    <property type="evidence" value="ECO:0007669"/>
    <property type="project" value="InterPro"/>
</dbReference>
<dbReference type="InterPro" id="IPR036388">
    <property type="entry name" value="WH-like_DNA-bd_sf"/>
</dbReference>